<gene>
    <name evidence="4" type="ORF">D2L64_22170</name>
</gene>
<feature type="transmembrane region" description="Helical" evidence="2">
    <location>
        <begin position="20"/>
        <end position="45"/>
    </location>
</feature>
<comment type="caution">
    <text evidence="4">The sequence shown here is derived from an EMBL/GenBank/DDBJ whole genome shotgun (WGS) entry which is preliminary data.</text>
</comment>
<dbReference type="RefSeq" id="WP_119579143.1">
    <property type="nucleotide sequence ID" value="NZ_QXEC01000026.1"/>
</dbReference>
<evidence type="ECO:0000256" key="1">
    <source>
        <dbReference type="SAM" id="MobiDB-lite"/>
    </source>
</evidence>
<evidence type="ECO:0000313" key="4">
    <source>
        <dbReference type="EMBL" id="RIV34610.1"/>
    </source>
</evidence>
<feature type="region of interest" description="Disordered" evidence="1">
    <location>
        <begin position="182"/>
        <end position="218"/>
    </location>
</feature>
<dbReference type="InterPro" id="IPR025403">
    <property type="entry name" value="TgpA-like_C"/>
</dbReference>
<dbReference type="Pfam" id="PF13559">
    <property type="entry name" value="DUF4129"/>
    <property type="match status" value="1"/>
</dbReference>
<feature type="compositionally biased region" description="Basic residues" evidence="1">
    <location>
        <begin position="52"/>
        <end position="64"/>
    </location>
</feature>
<keyword evidence="5" id="KW-1185">Reference proteome</keyword>
<keyword evidence="2" id="KW-0812">Transmembrane</keyword>
<reference evidence="4 5" key="1">
    <citation type="submission" date="2018-08" db="EMBL/GenBank/DDBJ databases">
        <title>Jishengella sp. nov., isolated from a root of Azadirachta indica A. Juss. var. siamensis Valenton.</title>
        <authorList>
            <person name="Kuncharoen N."/>
            <person name="Tanasupawat S."/>
            <person name="Kudo T."/>
            <person name="Ohkuma M."/>
        </authorList>
    </citation>
    <scope>NUCLEOTIDE SEQUENCE [LARGE SCALE GENOMIC DNA]</scope>
    <source>
        <strain evidence="4 5">AZ1-13</strain>
    </source>
</reference>
<dbReference type="EMBL" id="QXEC01000026">
    <property type="protein sequence ID" value="RIV34610.1"/>
    <property type="molecule type" value="Genomic_DNA"/>
</dbReference>
<evidence type="ECO:0000259" key="3">
    <source>
        <dbReference type="Pfam" id="PF13559"/>
    </source>
</evidence>
<evidence type="ECO:0000313" key="5">
    <source>
        <dbReference type="Proteomes" id="UP000283832"/>
    </source>
</evidence>
<dbReference type="Proteomes" id="UP000283832">
    <property type="component" value="Unassembled WGS sequence"/>
</dbReference>
<sequence length="218" mass="23798">MSFDRWWTETTAALGDRLPLPLAALLLVLATALAATAWYTYPAWVPRRLPRPRRRRAPRPRRRPTAGPPPPPATAAPESATPQVDAARSAERLADRLAADGRYAEAIRERLRSLVHDLARRGVRVRPGMTVTEIVSTATARRPAAGPFLAAAAAIFAQAWYAQRPATAEQDHRMREHTTRLRHLLDGETDGTPVPPGGPDTDAAPASTLGNRPEEPAR</sequence>
<evidence type="ECO:0000256" key="2">
    <source>
        <dbReference type="SAM" id="Phobius"/>
    </source>
</evidence>
<accession>A0A418MPT0</accession>
<protein>
    <submittedName>
        <fullName evidence="4">DUF4129 domain-containing protein</fullName>
    </submittedName>
</protein>
<dbReference type="OrthoDB" id="3389322at2"/>
<keyword evidence="2" id="KW-0472">Membrane</keyword>
<organism evidence="4 5">
    <name type="scientific">Micromonospora radicis</name>
    <dbReference type="NCBI Taxonomy" id="1894971"/>
    <lineage>
        <taxon>Bacteria</taxon>
        <taxon>Bacillati</taxon>
        <taxon>Actinomycetota</taxon>
        <taxon>Actinomycetes</taxon>
        <taxon>Micromonosporales</taxon>
        <taxon>Micromonosporaceae</taxon>
        <taxon>Micromonospora</taxon>
    </lineage>
</organism>
<name>A0A418MPT0_9ACTN</name>
<proteinExistence type="predicted"/>
<feature type="region of interest" description="Disordered" evidence="1">
    <location>
        <begin position="52"/>
        <end position="87"/>
    </location>
</feature>
<dbReference type="AlphaFoldDB" id="A0A418MPT0"/>
<keyword evidence="2" id="KW-1133">Transmembrane helix</keyword>
<feature type="domain" description="Protein-glutamine gamma-glutamyltransferase-like C-terminal" evidence="3">
    <location>
        <begin position="111"/>
        <end position="176"/>
    </location>
</feature>